<dbReference type="InterPro" id="IPR000601">
    <property type="entry name" value="PKD_dom"/>
</dbReference>
<feature type="domain" description="GH16" evidence="2">
    <location>
        <begin position="306"/>
        <end position="550"/>
    </location>
</feature>
<dbReference type="CDD" id="cd00146">
    <property type="entry name" value="PKD"/>
    <property type="match status" value="1"/>
</dbReference>
<dbReference type="InterPro" id="IPR013783">
    <property type="entry name" value="Ig-like_fold"/>
</dbReference>
<accession>A0ABV4KBA4</accession>
<dbReference type="PANTHER" id="PTHR10963">
    <property type="entry name" value="GLYCOSYL HYDROLASE-RELATED"/>
    <property type="match status" value="1"/>
</dbReference>
<dbReference type="PANTHER" id="PTHR10963:SF55">
    <property type="entry name" value="GLYCOSIDE HYDROLASE FAMILY 16 PROTEIN"/>
    <property type="match status" value="1"/>
</dbReference>
<organism evidence="3 4">
    <name type="scientific">Flavobacterium frigidarium</name>
    <dbReference type="NCBI Taxonomy" id="99286"/>
    <lineage>
        <taxon>Bacteria</taxon>
        <taxon>Pseudomonadati</taxon>
        <taxon>Bacteroidota</taxon>
        <taxon>Flavobacteriia</taxon>
        <taxon>Flavobacteriales</taxon>
        <taxon>Flavobacteriaceae</taxon>
        <taxon>Flavobacterium</taxon>
    </lineage>
</organism>
<comment type="caution">
    <text evidence="3">The sequence shown here is derived from an EMBL/GenBank/DDBJ whole genome shotgun (WGS) entry which is preliminary data.</text>
</comment>
<dbReference type="SUPFAM" id="SSF49299">
    <property type="entry name" value="PKD domain"/>
    <property type="match status" value="1"/>
</dbReference>
<dbReference type="CDD" id="cd08023">
    <property type="entry name" value="GH16_laminarinase_like"/>
    <property type="match status" value="1"/>
</dbReference>
<dbReference type="InterPro" id="IPR035986">
    <property type="entry name" value="PKD_dom_sf"/>
</dbReference>
<dbReference type="Gene3D" id="2.60.40.10">
    <property type="entry name" value="Immunoglobulins"/>
    <property type="match status" value="1"/>
</dbReference>
<sequence>MKNIVTNTIAILALLLMVNCSKDDYSFGDLTAPSNIQVAYEIIGATATAPDGDGTGMVKFTVKADDAISYKFNFNDGTIENAPSGTFEKRFTKVGVNTYTVTVIASGKGGLTSNTTVDVKVLSTFSDEEAIALLTGGTAKKWYFSASEVGHLGVGPNNANAEQNYYGFYYQAVAFEKAGAASSSCLYDNVLTFSNVNGDLKYNLDNGGKTFFNSAFLSVAGGSGSDDSCLDYTATGTKSVALSPSESFVTKNPNAATQTRGTLMTIADGGFMGYYIGQSTYEILSLTDNRMVVRAVMGNDPGLVWYHTFTTTKPSQATPTADYTKLVFSDEFNTDGAPDATKWGYDLGTGDNGWGNSEEQTYTNAADNVIVSGGSLKITAKKVGSGYTSARLKSENKFEFTYGKIEIKAKLTTGKGTWPALWMLGEDYATNTWPGCGEIDIMEYKGSQPTTIYGTLHYPGNSGGNGNGGSTTIANAATEFHVYKAIWSPASVKLYVDEVLFHTVANTSTLPFNKDFFLIMNVAMGGTFGGAIDSGFTQSSMEVDYIRVYQ</sequence>
<reference evidence="3 4" key="1">
    <citation type="submission" date="2023-05" db="EMBL/GenBank/DDBJ databases">
        <title>Adaptations of aquatic viruses from atmosphere-close ecosystems of the Central Arctic Ocean.</title>
        <authorList>
            <person name="Rahlff J."/>
            <person name="Holmfeldt K."/>
        </authorList>
    </citation>
    <scope>NUCLEOTIDE SEQUENCE [LARGE SCALE GENOMIC DNA]</scope>
    <source>
        <strain evidence="3 4">Arc14</strain>
    </source>
</reference>
<dbReference type="Proteomes" id="UP001568894">
    <property type="component" value="Unassembled WGS sequence"/>
</dbReference>
<evidence type="ECO:0000313" key="3">
    <source>
        <dbReference type="EMBL" id="MEZ7513784.1"/>
    </source>
</evidence>
<evidence type="ECO:0000259" key="2">
    <source>
        <dbReference type="PROSITE" id="PS51762"/>
    </source>
</evidence>
<proteinExistence type="inferred from homology"/>
<dbReference type="InterPro" id="IPR050546">
    <property type="entry name" value="Glycosyl_Hydrlase_16"/>
</dbReference>
<dbReference type="SMART" id="SM00089">
    <property type="entry name" value="PKD"/>
    <property type="match status" value="1"/>
</dbReference>
<name>A0ABV4KBA4_9FLAO</name>
<protein>
    <submittedName>
        <fullName evidence="3">Family 16 glycosylhydrolase</fullName>
    </submittedName>
</protein>
<dbReference type="EMBL" id="JASMRN010000001">
    <property type="protein sequence ID" value="MEZ7513784.1"/>
    <property type="molecule type" value="Genomic_DNA"/>
</dbReference>
<dbReference type="Pfam" id="PF00801">
    <property type="entry name" value="PKD"/>
    <property type="match status" value="1"/>
</dbReference>
<dbReference type="InterPro" id="IPR000757">
    <property type="entry name" value="Beta-glucanase-like"/>
</dbReference>
<dbReference type="PROSITE" id="PS51762">
    <property type="entry name" value="GH16_2"/>
    <property type="match status" value="1"/>
</dbReference>
<comment type="similarity">
    <text evidence="1">Belongs to the glycosyl hydrolase 16 family.</text>
</comment>
<dbReference type="Gene3D" id="2.60.120.200">
    <property type="match status" value="1"/>
</dbReference>
<dbReference type="SUPFAM" id="SSF49899">
    <property type="entry name" value="Concanavalin A-like lectins/glucanases"/>
    <property type="match status" value="1"/>
</dbReference>
<dbReference type="Pfam" id="PF00722">
    <property type="entry name" value="Glyco_hydro_16"/>
    <property type="match status" value="1"/>
</dbReference>
<evidence type="ECO:0000313" key="4">
    <source>
        <dbReference type="Proteomes" id="UP001568894"/>
    </source>
</evidence>
<dbReference type="InterPro" id="IPR022409">
    <property type="entry name" value="PKD/Chitinase_dom"/>
</dbReference>
<dbReference type="InterPro" id="IPR013320">
    <property type="entry name" value="ConA-like_dom_sf"/>
</dbReference>
<dbReference type="RefSeq" id="WP_371567214.1">
    <property type="nucleotide sequence ID" value="NZ_JASMRN010000001.1"/>
</dbReference>
<gene>
    <name evidence="3" type="ORF">QO192_00665</name>
</gene>
<evidence type="ECO:0000256" key="1">
    <source>
        <dbReference type="ARBA" id="ARBA00006865"/>
    </source>
</evidence>
<keyword evidence="4" id="KW-1185">Reference proteome</keyword>